<dbReference type="Proteomes" id="UP001290462">
    <property type="component" value="Unassembled WGS sequence"/>
</dbReference>
<dbReference type="PROSITE" id="PS00041">
    <property type="entry name" value="HTH_ARAC_FAMILY_1"/>
    <property type="match status" value="1"/>
</dbReference>
<evidence type="ECO:0000256" key="2">
    <source>
        <dbReference type="ARBA" id="ARBA00023125"/>
    </source>
</evidence>
<evidence type="ECO:0000259" key="4">
    <source>
        <dbReference type="PROSITE" id="PS01124"/>
    </source>
</evidence>
<keyword evidence="3" id="KW-0804">Transcription</keyword>
<dbReference type="RefSeq" id="WP_322808609.1">
    <property type="nucleotide sequence ID" value="NZ_JAVBVO010000003.1"/>
</dbReference>
<dbReference type="Gene3D" id="1.10.10.60">
    <property type="entry name" value="Homeodomain-like"/>
    <property type="match status" value="2"/>
</dbReference>
<dbReference type="InterPro" id="IPR018060">
    <property type="entry name" value="HTH_AraC"/>
</dbReference>
<gene>
    <name evidence="5" type="ORF">RAK27_05030</name>
</gene>
<feature type="domain" description="HTH araC/xylS-type" evidence="4">
    <location>
        <begin position="17"/>
        <end position="116"/>
    </location>
</feature>
<accession>A0AAW9JN30</accession>
<evidence type="ECO:0000256" key="3">
    <source>
        <dbReference type="ARBA" id="ARBA00023163"/>
    </source>
</evidence>
<organism evidence="5 6">
    <name type="scientific">Carnobacterium maltaromaticum</name>
    <name type="common">Carnobacterium piscicola</name>
    <dbReference type="NCBI Taxonomy" id="2751"/>
    <lineage>
        <taxon>Bacteria</taxon>
        <taxon>Bacillati</taxon>
        <taxon>Bacillota</taxon>
        <taxon>Bacilli</taxon>
        <taxon>Lactobacillales</taxon>
        <taxon>Carnobacteriaceae</taxon>
        <taxon>Carnobacterium</taxon>
    </lineage>
</organism>
<comment type="caution">
    <text evidence="5">The sequence shown here is derived from an EMBL/GenBank/DDBJ whole genome shotgun (WGS) entry which is preliminary data.</text>
</comment>
<dbReference type="PROSITE" id="PS01124">
    <property type="entry name" value="HTH_ARAC_FAMILY_2"/>
    <property type="match status" value="1"/>
</dbReference>
<dbReference type="EMBL" id="JAVBVO010000003">
    <property type="protein sequence ID" value="MDZ5758015.1"/>
    <property type="molecule type" value="Genomic_DNA"/>
</dbReference>
<dbReference type="PANTHER" id="PTHR43280">
    <property type="entry name" value="ARAC-FAMILY TRANSCRIPTIONAL REGULATOR"/>
    <property type="match status" value="1"/>
</dbReference>
<proteinExistence type="predicted"/>
<dbReference type="Pfam" id="PF12833">
    <property type="entry name" value="HTH_18"/>
    <property type="match status" value="1"/>
</dbReference>
<dbReference type="InterPro" id="IPR018062">
    <property type="entry name" value="HTH_AraC-typ_CS"/>
</dbReference>
<dbReference type="PRINTS" id="PR00032">
    <property type="entry name" value="HTHARAC"/>
</dbReference>
<dbReference type="InterPro" id="IPR020449">
    <property type="entry name" value="Tscrpt_reg_AraC-type_HTH"/>
</dbReference>
<keyword evidence="2" id="KW-0238">DNA-binding</keyword>
<dbReference type="GO" id="GO:0003700">
    <property type="term" value="F:DNA-binding transcription factor activity"/>
    <property type="evidence" value="ECO:0007669"/>
    <property type="project" value="InterPro"/>
</dbReference>
<name>A0AAW9JN30_CARML</name>
<dbReference type="SMART" id="SM00342">
    <property type="entry name" value="HTH_ARAC"/>
    <property type="match status" value="1"/>
</dbReference>
<keyword evidence="1" id="KW-0805">Transcription regulation</keyword>
<evidence type="ECO:0000256" key="1">
    <source>
        <dbReference type="ARBA" id="ARBA00023015"/>
    </source>
</evidence>
<evidence type="ECO:0000313" key="6">
    <source>
        <dbReference type="Proteomes" id="UP001290462"/>
    </source>
</evidence>
<dbReference type="InterPro" id="IPR009057">
    <property type="entry name" value="Homeodomain-like_sf"/>
</dbReference>
<protein>
    <submittedName>
        <fullName evidence="5">AraC family transcriptional regulator</fullName>
    </submittedName>
</protein>
<dbReference type="GO" id="GO:0043565">
    <property type="term" value="F:sequence-specific DNA binding"/>
    <property type="evidence" value="ECO:0007669"/>
    <property type="project" value="InterPro"/>
</dbReference>
<dbReference type="PANTHER" id="PTHR43280:SF28">
    <property type="entry name" value="HTH-TYPE TRANSCRIPTIONAL ACTIVATOR RHAS"/>
    <property type="match status" value="1"/>
</dbReference>
<evidence type="ECO:0000313" key="5">
    <source>
        <dbReference type="EMBL" id="MDZ5758015.1"/>
    </source>
</evidence>
<reference evidence="5" key="1">
    <citation type="submission" date="2023-08" db="EMBL/GenBank/DDBJ databases">
        <title>Genomic characterization of piscicolin 126 produced by Carnobacterium maltaromaticum CM22 strain isolated from salmon (Salmo salar).</title>
        <authorList>
            <person name="Gonzalez-Gragera E."/>
            <person name="Garcia-Lopez J.D."/>
            <person name="Teso-Perez C."/>
            <person name="Gimenez-Hernandez I."/>
            <person name="Peralta-Sanchez J.M."/>
            <person name="Valdivia E."/>
            <person name="Montalban-Lopez M."/>
            <person name="Martin-Platero A.M."/>
            <person name="Banos A."/>
            <person name="Martinez-Bueno M."/>
        </authorList>
    </citation>
    <scope>NUCLEOTIDE SEQUENCE</scope>
    <source>
        <strain evidence="5">CM22</strain>
    </source>
</reference>
<sequence>MLNKISKQEEVYIRLFNKSEDYIEQHLNEAISLSNLANYSNFSDYHFHRIFKKHSNITLKKFITRFKLERAAIFMSVNRSLSLTIIASKYGYNDSSSFSRAFKRHFGCSPSIYRREQEMTRNIKNNMT</sequence>
<dbReference type="SUPFAM" id="SSF46689">
    <property type="entry name" value="Homeodomain-like"/>
    <property type="match status" value="2"/>
</dbReference>
<dbReference type="AlphaFoldDB" id="A0AAW9JN30"/>